<protein>
    <submittedName>
        <fullName evidence="1">DUF2378 family protein</fullName>
    </submittedName>
</protein>
<evidence type="ECO:0000313" key="2">
    <source>
        <dbReference type="Proteomes" id="UP000563426"/>
    </source>
</evidence>
<dbReference type="EMBL" id="JABFJV010000020">
    <property type="protein sequence ID" value="NOK32754.1"/>
    <property type="molecule type" value="Genomic_DNA"/>
</dbReference>
<reference evidence="1 2" key="1">
    <citation type="submission" date="2020-05" db="EMBL/GenBank/DDBJ databases">
        <authorList>
            <person name="Whitworth D."/>
        </authorList>
    </citation>
    <scope>NUCLEOTIDE SEQUENCE [LARGE SCALE GENOMIC DNA]</scope>
    <source>
        <strain evidence="1 2">AB043B</strain>
    </source>
</reference>
<dbReference type="RefSeq" id="WP_120526025.1">
    <property type="nucleotide sequence ID" value="NZ_JABFJV010000020.1"/>
</dbReference>
<accession>A0A3A8ICT2</accession>
<gene>
    <name evidence="1" type="ORF">HMI49_06025</name>
</gene>
<organism evidence="1 2">
    <name type="scientific">Corallococcus exercitus</name>
    <dbReference type="NCBI Taxonomy" id="2316736"/>
    <lineage>
        <taxon>Bacteria</taxon>
        <taxon>Pseudomonadati</taxon>
        <taxon>Myxococcota</taxon>
        <taxon>Myxococcia</taxon>
        <taxon>Myxococcales</taxon>
        <taxon>Cystobacterineae</taxon>
        <taxon>Myxococcaceae</taxon>
        <taxon>Corallococcus</taxon>
    </lineage>
</organism>
<dbReference type="Pfam" id="PF09536">
    <property type="entry name" value="DUF2378"/>
    <property type="match status" value="1"/>
</dbReference>
<proteinExistence type="predicted"/>
<dbReference type="OrthoDB" id="5505937at2"/>
<evidence type="ECO:0000313" key="1">
    <source>
        <dbReference type="EMBL" id="NOK32754.1"/>
    </source>
</evidence>
<keyword evidence="2" id="KW-1185">Reference proteome</keyword>
<dbReference type="NCBIfam" id="TIGR02265">
    <property type="entry name" value="Mxa_TIGR02265"/>
    <property type="match status" value="1"/>
</dbReference>
<dbReference type="Proteomes" id="UP000563426">
    <property type="component" value="Unassembled WGS sequence"/>
</dbReference>
<dbReference type="AlphaFoldDB" id="A0A3A8ICT2"/>
<name>A0A3A8ICT2_9BACT</name>
<sequence>MRDERVIFSSSVDSLYRKVLAPSLTPELLDRLRARGLNLHAPLLAAYPLAVWVECLEDTARTLHPDRPVEDGRRMLGRRMVEGYAQTLVGGAVLTLARVVGPMRSLERMQHNFRSGNNYTETRLTVLGPSQADLWFNEPQALEGFVDGVLEEGMLRVGVQKFTLNRTRHSPESATYHLDWADRAS</sequence>
<comment type="caution">
    <text evidence="1">The sequence shown here is derived from an EMBL/GenBank/DDBJ whole genome shotgun (WGS) entry which is preliminary data.</text>
</comment>
<dbReference type="InterPro" id="IPR011751">
    <property type="entry name" value="Mxa_paralog_2265"/>
</dbReference>